<name>A0A143YMF2_9LACT</name>
<dbReference type="EMBL" id="FJNE01000004">
    <property type="protein sequence ID" value="CZQ93761.1"/>
    <property type="molecule type" value="Genomic_DNA"/>
</dbReference>
<keyword evidence="2" id="KW-0808">Transferase</keyword>
<gene>
    <name evidence="2" type="ORF">Tpal_1682</name>
</gene>
<accession>A0A143YMF2</accession>
<dbReference type="RefSeq" id="WP_087033254.1">
    <property type="nucleotide sequence ID" value="NZ_FJNE01000004.1"/>
</dbReference>
<dbReference type="CDD" id="cd07937">
    <property type="entry name" value="DRE_TIM_PC_TC_5S"/>
    <property type="match status" value="1"/>
</dbReference>
<dbReference type="InterPro" id="IPR003379">
    <property type="entry name" value="Carboxylase_cons_dom"/>
</dbReference>
<sequence>MDERTKVRFTETVLRDAHQSLMATRMSTADMLPIVETMDEAGYYALECWGGATYDAAIRFLHEDPWERLREIRKRAPHTKLQMLLRGQNLIGYRHYADDIVDKFVEKAVENGVDIFRIFDALNDTRNLQASLQAVKKYKAHAQLAICYTISEVHTIAYYTALAEELAEMGADSICIKDMAGILTPKVAAELIPAIKKVIDVPLNIHTHATSGISQMTYMAAIEGGADIIDCAISPFAEGTSQPPTESMGLVLEELGYDTALNVFKLEEIADYFKPVRDRYLASGELDPKMMGVDPKALIYQVPGGMLSNLNSQLKQAKASDKYEAVLREVPRVRADLGYPPLVTPMSQMVGTQAVFNVLTGERYKMVPNEVKDYLRGKYGKTPVPIDGAFRLQIIGDDEVITDRPANHLEPEFEKLKAELGDLARNDEDVLTYALFPQVGKAYLEEKYAPEKIAKAISYDDKGNRDAAEDIIRIQARYRR</sequence>
<dbReference type="InterPro" id="IPR000891">
    <property type="entry name" value="PYR_CT"/>
</dbReference>
<evidence type="ECO:0000259" key="1">
    <source>
        <dbReference type="PROSITE" id="PS50991"/>
    </source>
</evidence>
<dbReference type="Gene3D" id="3.20.20.70">
    <property type="entry name" value="Aldolase class I"/>
    <property type="match status" value="1"/>
</dbReference>
<feature type="domain" description="Pyruvate carboxyltransferase" evidence="1">
    <location>
        <begin position="7"/>
        <end position="267"/>
    </location>
</feature>
<reference evidence="2 3" key="1">
    <citation type="submission" date="2016-02" db="EMBL/GenBank/DDBJ databases">
        <authorList>
            <person name="Wen L."/>
            <person name="He K."/>
            <person name="Yang H."/>
        </authorList>
    </citation>
    <scope>NUCLEOTIDE SEQUENCE [LARGE SCALE GENOMIC DNA]</scope>
    <source>
        <strain evidence="2">Trichococcus palustris</strain>
    </source>
</reference>
<organism evidence="2 3">
    <name type="scientific">Trichococcus palustris</name>
    <dbReference type="NCBI Taxonomy" id="140314"/>
    <lineage>
        <taxon>Bacteria</taxon>
        <taxon>Bacillati</taxon>
        <taxon>Bacillota</taxon>
        <taxon>Bacilli</taxon>
        <taxon>Lactobacillales</taxon>
        <taxon>Carnobacteriaceae</taxon>
        <taxon>Trichococcus</taxon>
    </lineage>
</organism>
<dbReference type="SUPFAM" id="SSF89000">
    <property type="entry name" value="post-HMGL domain-like"/>
    <property type="match status" value="1"/>
</dbReference>
<dbReference type="NCBIfam" id="NF006761">
    <property type="entry name" value="PRK09282.1"/>
    <property type="match status" value="1"/>
</dbReference>
<dbReference type="SUPFAM" id="SSF51569">
    <property type="entry name" value="Aldolase"/>
    <property type="match status" value="1"/>
</dbReference>
<evidence type="ECO:0000313" key="3">
    <source>
        <dbReference type="Proteomes" id="UP000242754"/>
    </source>
</evidence>
<dbReference type="GO" id="GO:0005737">
    <property type="term" value="C:cytoplasm"/>
    <property type="evidence" value="ECO:0007669"/>
    <property type="project" value="TreeGrafter"/>
</dbReference>
<dbReference type="InterPro" id="IPR055268">
    <property type="entry name" value="PCB-like"/>
</dbReference>
<dbReference type="GO" id="GO:0004736">
    <property type="term" value="F:pyruvate carboxylase activity"/>
    <property type="evidence" value="ECO:0007669"/>
    <property type="project" value="TreeGrafter"/>
</dbReference>
<proteinExistence type="predicted"/>
<dbReference type="Proteomes" id="UP000242754">
    <property type="component" value="Unassembled WGS sequence"/>
</dbReference>
<dbReference type="PANTHER" id="PTHR43778">
    <property type="entry name" value="PYRUVATE CARBOXYLASE"/>
    <property type="match status" value="1"/>
</dbReference>
<dbReference type="InterPro" id="IPR013785">
    <property type="entry name" value="Aldolase_TIM"/>
</dbReference>
<dbReference type="GO" id="GO:0016740">
    <property type="term" value="F:transferase activity"/>
    <property type="evidence" value="ECO:0007669"/>
    <property type="project" value="UniProtKB-KW"/>
</dbReference>
<evidence type="ECO:0000313" key="2">
    <source>
        <dbReference type="EMBL" id="CZQ93761.1"/>
    </source>
</evidence>
<dbReference type="OrthoDB" id="9807469at2"/>
<dbReference type="PROSITE" id="PS50991">
    <property type="entry name" value="PYR_CT"/>
    <property type="match status" value="1"/>
</dbReference>
<dbReference type="Pfam" id="PF00682">
    <property type="entry name" value="HMGL-like"/>
    <property type="match status" value="1"/>
</dbReference>
<dbReference type="NCBIfam" id="NF008985">
    <property type="entry name" value="PRK12331.1"/>
    <property type="match status" value="1"/>
</dbReference>
<protein>
    <submittedName>
        <fullName evidence="2">Pyruvate carboxyltransferase</fullName>
    </submittedName>
</protein>
<dbReference type="STRING" id="140314.SAMN04488076_10640"/>
<keyword evidence="2" id="KW-0670">Pyruvate</keyword>
<dbReference type="GO" id="GO:0006094">
    <property type="term" value="P:gluconeogenesis"/>
    <property type="evidence" value="ECO:0007669"/>
    <property type="project" value="TreeGrafter"/>
</dbReference>
<dbReference type="PANTHER" id="PTHR43778:SF2">
    <property type="entry name" value="PYRUVATE CARBOXYLASE, MITOCHONDRIAL"/>
    <property type="match status" value="1"/>
</dbReference>
<dbReference type="Pfam" id="PF02436">
    <property type="entry name" value="PYC_OADA"/>
    <property type="match status" value="1"/>
</dbReference>
<dbReference type="AlphaFoldDB" id="A0A143YMF2"/>
<keyword evidence="3" id="KW-1185">Reference proteome</keyword>